<feature type="signal peptide" evidence="1">
    <location>
        <begin position="1"/>
        <end position="32"/>
    </location>
</feature>
<accession>A0A516SG88</accession>
<organism evidence="3 4">
    <name type="scientific">Chitinimonas arctica</name>
    <dbReference type="NCBI Taxonomy" id="2594795"/>
    <lineage>
        <taxon>Bacteria</taxon>
        <taxon>Pseudomonadati</taxon>
        <taxon>Pseudomonadota</taxon>
        <taxon>Betaproteobacteria</taxon>
        <taxon>Neisseriales</taxon>
        <taxon>Chitinibacteraceae</taxon>
        <taxon>Chitinimonas</taxon>
    </lineage>
</organism>
<reference evidence="4" key="1">
    <citation type="submission" date="2019-07" db="EMBL/GenBank/DDBJ databases">
        <title>Chitinimonas sp. nov., isolated from Ny-Alesund, arctica soil.</title>
        <authorList>
            <person name="Xu Q."/>
            <person name="Peng F."/>
        </authorList>
    </citation>
    <scope>NUCLEOTIDE SEQUENCE [LARGE SCALE GENOMIC DNA]</scope>
    <source>
        <strain evidence="4">R3-44</strain>
    </source>
</reference>
<dbReference type="PANTHER" id="PTHR34700:SF4">
    <property type="entry name" value="PHAGE-LIKE ELEMENT PBSX PROTEIN XKDP"/>
    <property type="match status" value="1"/>
</dbReference>
<dbReference type="PROSITE" id="PS51782">
    <property type="entry name" value="LYSM"/>
    <property type="match status" value="1"/>
</dbReference>
<feature type="chain" id="PRO_5022112168" evidence="1">
    <location>
        <begin position="33"/>
        <end position="359"/>
    </location>
</feature>
<dbReference type="Gene3D" id="3.10.350.10">
    <property type="entry name" value="LysM domain"/>
    <property type="match status" value="1"/>
</dbReference>
<proteinExistence type="predicted"/>
<gene>
    <name evidence="3" type="ORF">FNU76_12835</name>
</gene>
<dbReference type="InterPro" id="IPR036779">
    <property type="entry name" value="LysM_dom_sf"/>
</dbReference>
<dbReference type="OrthoDB" id="3210682at2"/>
<sequence length="359" mass="39940">MRQSVSPLRAKLISRLVPAAIITLAALLPASADELRMQENAPDRYVVVKGDTLWDISGKFLKDPWKWPQIWNMNKDEIKNPHWIYPGDVIVLDMVNGNPRLRLLGNEKNDGRRSKMKLDPRIRITQFDPQAAPAIPASAIEPYLAKPLIIDEQAFKLAPRIALGPDDHVTMSTGDKAYATGITGNSGDQWQIFHGGKELRDPDTKELLGYEVQYVGDAIVKQVADVSTLQVSRVVQEVAIGDRLIQRPRREYANYIPHVPDADVSGKVISIYGGVNDAGPYTTVAINKGERDGLHPGHVLLSYKAPRQIRVETSADKGKMTLPEKSGNVYIYRVFPKLSYGLLLDSTVPINLLDIVRKP</sequence>
<dbReference type="Proteomes" id="UP000317550">
    <property type="component" value="Chromosome"/>
</dbReference>
<evidence type="ECO:0000313" key="3">
    <source>
        <dbReference type="EMBL" id="QDQ27175.1"/>
    </source>
</evidence>
<dbReference type="InterPro" id="IPR052196">
    <property type="entry name" value="Bact_Kbp"/>
</dbReference>
<dbReference type="InterPro" id="IPR018392">
    <property type="entry name" value="LysM"/>
</dbReference>
<dbReference type="AlphaFoldDB" id="A0A516SG88"/>
<dbReference type="CDD" id="cd00118">
    <property type="entry name" value="LysM"/>
    <property type="match status" value="1"/>
</dbReference>
<dbReference type="SMART" id="SM00257">
    <property type="entry name" value="LysM"/>
    <property type="match status" value="1"/>
</dbReference>
<dbReference type="Pfam" id="PF01476">
    <property type="entry name" value="LysM"/>
    <property type="match status" value="1"/>
</dbReference>
<evidence type="ECO:0000259" key="2">
    <source>
        <dbReference type="PROSITE" id="PS51782"/>
    </source>
</evidence>
<dbReference type="PANTHER" id="PTHR34700">
    <property type="entry name" value="POTASSIUM BINDING PROTEIN KBP"/>
    <property type="match status" value="1"/>
</dbReference>
<name>A0A516SG88_9NEIS</name>
<evidence type="ECO:0000256" key="1">
    <source>
        <dbReference type="SAM" id="SignalP"/>
    </source>
</evidence>
<keyword evidence="4" id="KW-1185">Reference proteome</keyword>
<dbReference type="EMBL" id="CP041730">
    <property type="protein sequence ID" value="QDQ27175.1"/>
    <property type="molecule type" value="Genomic_DNA"/>
</dbReference>
<evidence type="ECO:0000313" key="4">
    <source>
        <dbReference type="Proteomes" id="UP000317550"/>
    </source>
</evidence>
<feature type="domain" description="LysM" evidence="2">
    <location>
        <begin position="43"/>
        <end position="92"/>
    </location>
</feature>
<dbReference type="SUPFAM" id="SSF54106">
    <property type="entry name" value="LysM domain"/>
    <property type="match status" value="1"/>
</dbReference>
<keyword evidence="1" id="KW-0732">Signal</keyword>
<dbReference type="KEGG" id="cari:FNU76_12835"/>
<protein>
    <submittedName>
        <fullName evidence="3">LysM peptidoglycan-binding domain-containing protein</fullName>
    </submittedName>
</protein>